<evidence type="ECO:0000256" key="11">
    <source>
        <dbReference type="ARBA" id="ARBA00023201"/>
    </source>
</evidence>
<evidence type="ECO:0000256" key="5">
    <source>
        <dbReference type="ARBA" id="ARBA00022692"/>
    </source>
</evidence>
<evidence type="ECO:0000256" key="15">
    <source>
        <dbReference type="SAM" id="SignalP"/>
    </source>
</evidence>
<evidence type="ECO:0000256" key="2">
    <source>
        <dbReference type="ARBA" id="ARBA00007193"/>
    </source>
</evidence>
<dbReference type="Gene3D" id="1.10.287.820">
    <property type="entry name" value="Acid-sensing ion channel domain"/>
    <property type="match status" value="1"/>
</dbReference>
<comment type="subcellular location">
    <subcellularLocation>
        <location evidence="1">Membrane</location>
        <topology evidence="1">Multi-pass membrane protein</topology>
    </subcellularLocation>
</comment>
<dbReference type="OrthoDB" id="5800348at2759"/>
<proteinExistence type="inferred from homology"/>
<evidence type="ECO:0000313" key="17">
    <source>
        <dbReference type="Proteomes" id="UP000035682"/>
    </source>
</evidence>
<keyword evidence="4 13" id="KW-0894">Sodium channel</keyword>
<keyword evidence="17" id="KW-1185">Reference proteome</keyword>
<evidence type="ECO:0000313" key="18">
    <source>
        <dbReference type="WBParaSite" id="SRAE_2000479200.1"/>
    </source>
</evidence>
<keyword evidence="9 14" id="KW-0472">Membrane</keyword>
<comment type="similarity">
    <text evidence="2 13">Belongs to the amiloride-sensitive sodium channel (TC 1.A.6) family.</text>
</comment>
<dbReference type="EMBL" id="LN609529">
    <property type="protein sequence ID" value="CEF70158.1"/>
    <property type="molecule type" value="Genomic_DNA"/>
</dbReference>
<evidence type="ECO:0000256" key="12">
    <source>
        <dbReference type="ARBA" id="ARBA00023303"/>
    </source>
</evidence>
<dbReference type="Pfam" id="PF00858">
    <property type="entry name" value="ASC"/>
    <property type="match status" value="1"/>
</dbReference>
<keyword evidence="5 13" id="KW-0812">Transmembrane</keyword>
<keyword evidence="7" id="KW-0915">Sodium</keyword>
<keyword evidence="10" id="KW-0325">Glycoprotein</keyword>
<keyword evidence="6 14" id="KW-1133">Transmembrane helix</keyword>
<dbReference type="WBParaSite" id="SRAE_2000479200.1">
    <property type="protein sequence ID" value="SRAE_2000479200.1"/>
    <property type="gene ID" value="WBGene00265038"/>
</dbReference>
<feature type="signal peptide" evidence="15">
    <location>
        <begin position="1"/>
        <end position="24"/>
    </location>
</feature>
<evidence type="ECO:0000256" key="6">
    <source>
        <dbReference type="ARBA" id="ARBA00022989"/>
    </source>
</evidence>
<evidence type="ECO:0000256" key="4">
    <source>
        <dbReference type="ARBA" id="ARBA00022461"/>
    </source>
</evidence>
<name>A0A090LKC4_STRRB</name>
<dbReference type="CTD" id="36382531"/>
<gene>
    <name evidence="16 18 19" type="ORF">SRAE_2000479200</name>
</gene>
<organism evidence="16">
    <name type="scientific">Strongyloides ratti</name>
    <name type="common">Parasitic roundworm</name>
    <dbReference type="NCBI Taxonomy" id="34506"/>
    <lineage>
        <taxon>Eukaryota</taxon>
        <taxon>Metazoa</taxon>
        <taxon>Ecdysozoa</taxon>
        <taxon>Nematoda</taxon>
        <taxon>Chromadorea</taxon>
        <taxon>Rhabditida</taxon>
        <taxon>Tylenchina</taxon>
        <taxon>Panagrolaimomorpha</taxon>
        <taxon>Strongyloidoidea</taxon>
        <taxon>Strongyloididae</taxon>
        <taxon>Strongyloides</taxon>
    </lineage>
</organism>
<evidence type="ECO:0000256" key="14">
    <source>
        <dbReference type="SAM" id="Phobius"/>
    </source>
</evidence>
<dbReference type="PRINTS" id="PR01078">
    <property type="entry name" value="AMINACHANNEL"/>
</dbReference>
<feature type="chain" id="PRO_5015030853" evidence="15">
    <location>
        <begin position="25"/>
        <end position="482"/>
    </location>
</feature>
<dbReference type="STRING" id="34506.A0A090LKC4"/>
<dbReference type="InterPro" id="IPR001873">
    <property type="entry name" value="ENaC"/>
</dbReference>
<dbReference type="WormBase" id="SRAE_2000479200">
    <property type="protein sequence ID" value="SRP05944"/>
    <property type="gene ID" value="WBGene00265038"/>
</dbReference>
<dbReference type="PANTHER" id="PTHR11690">
    <property type="entry name" value="AMILORIDE-SENSITIVE SODIUM CHANNEL-RELATED"/>
    <property type="match status" value="1"/>
</dbReference>
<dbReference type="GO" id="GO:0015280">
    <property type="term" value="F:ligand-gated sodium channel activity"/>
    <property type="evidence" value="ECO:0007669"/>
    <property type="project" value="TreeGrafter"/>
</dbReference>
<keyword evidence="8 13" id="KW-0406">Ion transport</keyword>
<evidence type="ECO:0000256" key="7">
    <source>
        <dbReference type="ARBA" id="ARBA00023053"/>
    </source>
</evidence>
<reference evidence="16 17" key="1">
    <citation type="submission" date="2014-09" db="EMBL/GenBank/DDBJ databases">
        <authorList>
            <person name="Martin A.A."/>
        </authorList>
    </citation>
    <scope>NUCLEOTIDE SEQUENCE</scope>
    <source>
        <strain evidence="17">ED321</strain>
        <strain evidence="16">ED321 Heterogonic</strain>
    </source>
</reference>
<sequence length="482" mass="56007">MSIMLPVKILFLLFLKNELYLINCYVTNIQCLNKEACNFDNVKGCTDKIIGINEYDVSCICTDEYQGNTCNEVDKCYLKIGGHICRNLDHNAKCNPTTDGKLNCTCSDQTLFTGENCEFSNDYYNQASNLINSNERFEILKLSYEQSYIMDDAFPYFLAETKASNEELSKLSWDFDEFIIKSTFDRRPFDDKLYFKKTFDPALGNCYTFNHFEQKDLFRTFYRGVNYGLEVIFQLKANETLPWIKSSSVKIFIHNNNEVFTKKNINYKVGASKKSEVFIYLTENVKLPSPYSECVEKNKLFKNNFYFNGSFNENGCFISCYIDYMNKMCNCQDPTYGINKKINDYCFIKDRNCIENILKTKGDPVYWPECKCSVPCNYFDYQVALTSASFLKWMPECTAIDPMNMKPENNPDSVICQNMWNDRVWIQLTLANTVRTYTIEKSKQSISNFFTTLGALTGALIGLSIVTIFELIIFFLRLTRIL</sequence>
<keyword evidence="15" id="KW-0732">Signal</keyword>
<dbReference type="GO" id="GO:0005886">
    <property type="term" value="C:plasma membrane"/>
    <property type="evidence" value="ECO:0007669"/>
    <property type="project" value="TreeGrafter"/>
</dbReference>
<dbReference type="RefSeq" id="XP_024509357.1">
    <property type="nucleotide sequence ID" value="XM_024643717.1"/>
</dbReference>
<evidence type="ECO:0000256" key="8">
    <source>
        <dbReference type="ARBA" id="ARBA00023065"/>
    </source>
</evidence>
<dbReference type="GeneID" id="36382531"/>
<evidence type="ECO:0000256" key="1">
    <source>
        <dbReference type="ARBA" id="ARBA00004141"/>
    </source>
</evidence>
<dbReference type="AlphaFoldDB" id="A0A090LKC4"/>
<evidence type="ECO:0000313" key="16">
    <source>
        <dbReference type="EMBL" id="CEF70158.1"/>
    </source>
</evidence>
<reference evidence="18" key="2">
    <citation type="submission" date="2020-12" db="UniProtKB">
        <authorList>
            <consortium name="WormBaseParasite"/>
        </authorList>
    </citation>
    <scope>IDENTIFICATION</scope>
</reference>
<dbReference type="OMA" id="NATCTET"/>
<keyword evidence="3 13" id="KW-0813">Transport</keyword>
<protein>
    <submittedName>
        <fullName evidence="16 18">Na+ channel, amiloride-sensitive family-containing protein</fullName>
    </submittedName>
</protein>
<keyword evidence="11 13" id="KW-0739">Sodium transport</keyword>
<evidence type="ECO:0000256" key="10">
    <source>
        <dbReference type="ARBA" id="ARBA00023180"/>
    </source>
</evidence>
<evidence type="ECO:0000313" key="19">
    <source>
        <dbReference type="WormBase" id="SRAE_2000479200"/>
    </source>
</evidence>
<dbReference type="PANTHER" id="PTHR11690:SF177">
    <property type="entry name" value="EGF-LIKE DOMAIN-CONTAINING PROTEIN"/>
    <property type="match status" value="1"/>
</dbReference>
<keyword evidence="12 13" id="KW-0407">Ion channel</keyword>
<feature type="transmembrane region" description="Helical" evidence="14">
    <location>
        <begin position="449"/>
        <end position="476"/>
    </location>
</feature>
<evidence type="ECO:0000256" key="13">
    <source>
        <dbReference type="RuleBase" id="RU000679"/>
    </source>
</evidence>
<accession>A0A090LKC4</accession>
<evidence type="ECO:0000256" key="3">
    <source>
        <dbReference type="ARBA" id="ARBA00022448"/>
    </source>
</evidence>
<evidence type="ECO:0000256" key="9">
    <source>
        <dbReference type="ARBA" id="ARBA00023136"/>
    </source>
</evidence>
<dbReference type="Proteomes" id="UP000035682">
    <property type="component" value="Unplaced"/>
</dbReference>